<proteinExistence type="predicted"/>
<sequence length="127" mass="13090">MALLLFCLPAAHAAGPDVPPNPIVNAAPAPEELGRGQDWLTAVEKNLAIAVLAFGVLVMLIQFVTLRTIVASNPELVIRSYAVTLIVVCTLFLVSAGLSVNQIGPGIGLFGTIAGYLLGSAGKPRGD</sequence>
<dbReference type="RefSeq" id="WP_264716107.1">
    <property type="nucleotide sequence ID" value="NZ_JAPDNT010000031.1"/>
</dbReference>
<keyword evidence="1" id="KW-0472">Membrane</keyword>
<organism evidence="2 3">
    <name type="scientific">Limobrevibacterium gyesilva</name>
    <dbReference type="NCBI Taxonomy" id="2991712"/>
    <lineage>
        <taxon>Bacteria</taxon>
        <taxon>Pseudomonadati</taxon>
        <taxon>Pseudomonadota</taxon>
        <taxon>Alphaproteobacteria</taxon>
        <taxon>Acetobacterales</taxon>
        <taxon>Acetobacteraceae</taxon>
        <taxon>Limobrevibacterium</taxon>
    </lineage>
</organism>
<feature type="transmembrane region" description="Helical" evidence="1">
    <location>
        <begin position="103"/>
        <end position="121"/>
    </location>
</feature>
<reference evidence="2" key="1">
    <citation type="submission" date="2022-09" db="EMBL/GenBank/DDBJ databases">
        <title>Rhodovastum sp. nov. RN2-1 isolated from soil in Seongnam, South Korea.</title>
        <authorList>
            <person name="Le N.T."/>
        </authorList>
    </citation>
    <scope>NUCLEOTIDE SEQUENCE</scope>
    <source>
        <strain evidence="2">RN2-1</strain>
    </source>
</reference>
<evidence type="ECO:0000256" key="1">
    <source>
        <dbReference type="SAM" id="Phobius"/>
    </source>
</evidence>
<gene>
    <name evidence="2" type="ORF">OL599_21635</name>
</gene>
<feature type="transmembrane region" description="Helical" evidence="1">
    <location>
        <begin position="78"/>
        <end position="97"/>
    </location>
</feature>
<protein>
    <submittedName>
        <fullName evidence="2">Uncharacterized protein</fullName>
    </submittedName>
</protein>
<dbReference type="EMBL" id="JAPDNT010000031">
    <property type="protein sequence ID" value="MCW3477178.1"/>
    <property type="molecule type" value="Genomic_DNA"/>
</dbReference>
<feature type="transmembrane region" description="Helical" evidence="1">
    <location>
        <begin position="47"/>
        <end position="66"/>
    </location>
</feature>
<keyword evidence="1" id="KW-1133">Transmembrane helix</keyword>
<comment type="caution">
    <text evidence="2">The sequence shown here is derived from an EMBL/GenBank/DDBJ whole genome shotgun (WGS) entry which is preliminary data.</text>
</comment>
<dbReference type="Proteomes" id="UP001165679">
    <property type="component" value="Unassembled WGS sequence"/>
</dbReference>
<dbReference type="AlphaFoldDB" id="A0AA41YRU6"/>
<keyword evidence="1" id="KW-0812">Transmembrane</keyword>
<name>A0AA41YRU6_9PROT</name>
<accession>A0AA41YRU6</accession>
<reference evidence="2" key="2">
    <citation type="submission" date="2022-10" db="EMBL/GenBank/DDBJ databases">
        <authorList>
            <person name="Trinh H.N."/>
        </authorList>
    </citation>
    <scope>NUCLEOTIDE SEQUENCE</scope>
    <source>
        <strain evidence="2">RN2-1</strain>
    </source>
</reference>
<evidence type="ECO:0000313" key="3">
    <source>
        <dbReference type="Proteomes" id="UP001165679"/>
    </source>
</evidence>
<evidence type="ECO:0000313" key="2">
    <source>
        <dbReference type="EMBL" id="MCW3477178.1"/>
    </source>
</evidence>
<keyword evidence="3" id="KW-1185">Reference proteome</keyword>